<dbReference type="InterPro" id="IPR040436">
    <property type="entry name" value="Disconnected-like"/>
</dbReference>
<proteinExistence type="predicted"/>
<keyword evidence="1" id="KW-0479">Metal-binding</keyword>
<protein>
    <submittedName>
        <fullName evidence="4">BNC2</fullName>
    </submittedName>
</protein>
<gene>
    <name evidence="4" type="ORF">EB796_022112</name>
</gene>
<dbReference type="GO" id="GO:0006355">
    <property type="term" value="P:regulation of DNA-templated transcription"/>
    <property type="evidence" value="ECO:0007669"/>
    <property type="project" value="TreeGrafter"/>
</dbReference>
<keyword evidence="1" id="KW-0862">Zinc</keyword>
<feature type="compositionally biased region" description="Basic and acidic residues" evidence="2">
    <location>
        <begin position="582"/>
        <end position="599"/>
    </location>
</feature>
<feature type="domain" description="C2H2-type" evidence="3">
    <location>
        <begin position="753"/>
        <end position="781"/>
    </location>
</feature>
<dbReference type="GO" id="GO:0005634">
    <property type="term" value="C:nucleus"/>
    <property type="evidence" value="ECO:0007669"/>
    <property type="project" value="TreeGrafter"/>
</dbReference>
<dbReference type="PANTHER" id="PTHR15021:SF0">
    <property type="entry name" value="DISCO-RELATED, ISOFORM A-RELATED"/>
    <property type="match status" value="1"/>
</dbReference>
<dbReference type="Gene3D" id="3.30.160.60">
    <property type="entry name" value="Classic Zinc Finger"/>
    <property type="match status" value="2"/>
</dbReference>
<dbReference type="OrthoDB" id="10070972at2759"/>
<accession>A0A7J7J1H7</accession>
<feature type="compositionally biased region" description="Basic and acidic residues" evidence="2">
    <location>
        <begin position="565"/>
        <end position="574"/>
    </location>
</feature>
<dbReference type="Proteomes" id="UP000593567">
    <property type="component" value="Unassembled WGS sequence"/>
</dbReference>
<dbReference type="PROSITE" id="PS00028">
    <property type="entry name" value="ZINC_FINGER_C2H2_1"/>
    <property type="match status" value="2"/>
</dbReference>
<dbReference type="SMART" id="SM00355">
    <property type="entry name" value="ZnF_C2H2"/>
    <property type="match status" value="4"/>
</dbReference>
<organism evidence="4 5">
    <name type="scientific">Bugula neritina</name>
    <name type="common">Brown bryozoan</name>
    <name type="synonym">Sertularia neritina</name>
    <dbReference type="NCBI Taxonomy" id="10212"/>
    <lineage>
        <taxon>Eukaryota</taxon>
        <taxon>Metazoa</taxon>
        <taxon>Spiralia</taxon>
        <taxon>Lophotrochozoa</taxon>
        <taxon>Bryozoa</taxon>
        <taxon>Gymnolaemata</taxon>
        <taxon>Cheilostomatida</taxon>
        <taxon>Flustrina</taxon>
        <taxon>Buguloidea</taxon>
        <taxon>Bugulidae</taxon>
        <taxon>Bugula</taxon>
    </lineage>
</organism>
<feature type="region of interest" description="Disordered" evidence="2">
    <location>
        <begin position="524"/>
        <end position="616"/>
    </location>
</feature>
<evidence type="ECO:0000313" key="5">
    <source>
        <dbReference type="Proteomes" id="UP000593567"/>
    </source>
</evidence>
<evidence type="ECO:0000256" key="2">
    <source>
        <dbReference type="SAM" id="MobiDB-lite"/>
    </source>
</evidence>
<dbReference type="EMBL" id="VXIV02003219">
    <property type="protein sequence ID" value="KAF6019586.1"/>
    <property type="molecule type" value="Genomic_DNA"/>
</dbReference>
<dbReference type="PROSITE" id="PS50157">
    <property type="entry name" value="ZINC_FINGER_C2H2_2"/>
    <property type="match status" value="2"/>
</dbReference>
<reference evidence="4" key="1">
    <citation type="submission" date="2020-06" db="EMBL/GenBank/DDBJ databases">
        <title>Draft genome of Bugula neritina, a colonial animal packing powerful symbionts and potential medicines.</title>
        <authorList>
            <person name="Rayko M."/>
        </authorList>
    </citation>
    <scope>NUCLEOTIDE SEQUENCE [LARGE SCALE GENOMIC DNA]</scope>
    <source>
        <strain evidence="4">Kwan_BN1</strain>
    </source>
</reference>
<keyword evidence="1" id="KW-0863">Zinc-finger</keyword>
<evidence type="ECO:0000256" key="1">
    <source>
        <dbReference type="PROSITE-ProRule" id="PRU00042"/>
    </source>
</evidence>
<feature type="region of interest" description="Disordered" evidence="2">
    <location>
        <begin position="430"/>
        <end position="456"/>
    </location>
</feature>
<evidence type="ECO:0000259" key="3">
    <source>
        <dbReference type="PROSITE" id="PS50157"/>
    </source>
</evidence>
<evidence type="ECO:0000313" key="4">
    <source>
        <dbReference type="EMBL" id="KAF6019586.1"/>
    </source>
</evidence>
<feature type="region of interest" description="Disordered" evidence="2">
    <location>
        <begin position="340"/>
        <end position="369"/>
    </location>
</feature>
<feature type="region of interest" description="Disordered" evidence="2">
    <location>
        <begin position="677"/>
        <end position="697"/>
    </location>
</feature>
<dbReference type="InterPro" id="IPR013087">
    <property type="entry name" value="Znf_C2H2_type"/>
</dbReference>
<sequence>MALGLSHISQAIRCTFPKCSCECFSSTKSQIRTCHNCKHGWVAHAVDKLISTSSPFGGIRNQMEPISPSIVFDIASLVLYGCHAIPIRLKMSLDRLFSALQHDEVLQILHGFGWSYEDYARGYILQDGNGRVLEKYGIITREEENVVLQQFVRFAETRNLSQELLIQDTKSLQENSNTPQLNQTKSESDIRKFIERNNMALMQNYNLALRRAFDNPQSILSAMGSGFPPHLNPLAAAATAAQFSRAFPSTSGMIPMPTAGYPQIADPKVEPIIASEQSHRRTSAEPYDLTKRSPESHSKSCSPSSSVSAVGVTNSNSTSFPKLAEWHGAKEEMNANDISVSNMMKSGSPPPVTMRRSASPPPSKQTWPFNNPAFGQTVYVTTSGKKRVLCTACNKTFCDKGALKIHYSAVHLKEMHKCTIPGCNMMFSSRRSRNRHSANPNPKLHTPQTRRPRERYDPEQDRMLAMMGMRQGPKLENDCDSLVGDGELIDMSAHEKTQDSTQASDEEHHDAGFVENDDSELVEELPTQVKVKQDGSLYRNNKRKRLMPTKVPTSSSQASVDDDIGSVKRLKEENTAIENDTETEKPPNEVSREPGEVRSSRSPVEPGEVVRPENGEENAAKFMSKFPITNTDKVSVMQSLLSSFLPPTADNQNNAFWSSFIQKTAAAAAAQNATLSQELNVEDNSDDESTCSEKADDSDKQQQLYKCTIDGCQSSFSTEKNRNLHSMNLKLHRAVLESNASMIDCDTGNQSQRDCIFCDKSFPSGEILAKHIHAVHQGQEPMYNDQNFSTQIDSLKNKTPVIA</sequence>
<feature type="region of interest" description="Disordered" evidence="2">
    <location>
        <begin position="275"/>
        <end position="313"/>
    </location>
</feature>
<feature type="compositionally biased region" description="Basic and acidic residues" evidence="2">
    <location>
        <begin position="277"/>
        <end position="298"/>
    </location>
</feature>
<feature type="compositionally biased region" description="Acidic residues" evidence="2">
    <location>
        <begin position="680"/>
        <end position="690"/>
    </location>
</feature>
<comment type="caution">
    <text evidence="4">The sequence shown here is derived from an EMBL/GenBank/DDBJ whole genome shotgun (WGS) entry which is preliminary data.</text>
</comment>
<dbReference type="AlphaFoldDB" id="A0A7J7J1H7"/>
<dbReference type="GO" id="GO:0008270">
    <property type="term" value="F:zinc ion binding"/>
    <property type="evidence" value="ECO:0007669"/>
    <property type="project" value="UniProtKB-KW"/>
</dbReference>
<name>A0A7J7J1H7_BUGNE</name>
<keyword evidence="5" id="KW-1185">Reference proteome</keyword>
<feature type="compositionally biased region" description="Low complexity" evidence="2">
    <location>
        <begin position="299"/>
        <end position="308"/>
    </location>
</feature>
<feature type="domain" description="C2H2-type" evidence="3">
    <location>
        <begin position="388"/>
        <end position="416"/>
    </location>
</feature>
<dbReference type="PANTHER" id="PTHR15021">
    <property type="entry name" value="DISCONNECTED-RELATED"/>
    <property type="match status" value="1"/>
</dbReference>